<sequence length="45" mass="5147">MSVRRARYQPPLNSQCLCGSGLKFKRCCLGIMISHARYILTKQMS</sequence>
<dbReference type="InterPro" id="IPR004027">
    <property type="entry name" value="SEC_C_motif"/>
</dbReference>
<proteinExistence type="predicted"/>
<evidence type="ECO:0000313" key="1">
    <source>
        <dbReference type="EMBL" id="MBC8673756.1"/>
    </source>
</evidence>
<accession>A0A926FJS2</accession>
<dbReference type="Pfam" id="PF02810">
    <property type="entry name" value="SEC-C"/>
    <property type="match status" value="1"/>
</dbReference>
<name>A0A926FJS2_AERHY</name>
<gene>
    <name evidence="1" type="ORF">H2136_02315</name>
</gene>
<protein>
    <submittedName>
        <fullName evidence="1">SEC-C domain-containing protein</fullName>
    </submittedName>
</protein>
<dbReference type="Gene3D" id="3.10.450.50">
    <property type="match status" value="1"/>
</dbReference>
<reference evidence="1" key="1">
    <citation type="submission" date="2020-07" db="EMBL/GenBank/DDBJ databases">
        <title>Carbapenem Resistant Aeromonas hydrophila Carrying blacphA7 Isolated from Two Solid Organ Transplant Patients.</title>
        <authorList>
            <person name="Hilt E."/>
            <person name="Fitzwater S.P."/>
            <person name="Ward K."/>
            <person name="De St Maurice A."/>
            <person name="Chandrasekaran S."/>
            <person name="Garner O.B."/>
            <person name="Yang S."/>
        </authorList>
    </citation>
    <scope>NUCLEOTIDE SEQUENCE</scope>
    <source>
        <strain evidence="1">B-1</strain>
    </source>
</reference>
<dbReference type="AlphaFoldDB" id="A0A926FJS2"/>
<dbReference type="EMBL" id="JACLAN010000001">
    <property type="protein sequence ID" value="MBC8673756.1"/>
    <property type="molecule type" value="Genomic_DNA"/>
</dbReference>
<comment type="caution">
    <text evidence="1">The sequence shown here is derived from an EMBL/GenBank/DDBJ whole genome shotgun (WGS) entry which is preliminary data.</text>
</comment>
<organism evidence="1">
    <name type="scientific">Aeromonas hydrophila</name>
    <dbReference type="NCBI Taxonomy" id="644"/>
    <lineage>
        <taxon>Bacteria</taxon>
        <taxon>Pseudomonadati</taxon>
        <taxon>Pseudomonadota</taxon>
        <taxon>Gammaproteobacteria</taxon>
        <taxon>Aeromonadales</taxon>
        <taxon>Aeromonadaceae</taxon>
        <taxon>Aeromonas</taxon>
    </lineage>
</organism>
<dbReference type="SUPFAM" id="SSF103642">
    <property type="entry name" value="Sec-C motif"/>
    <property type="match status" value="1"/>
</dbReference>